<comment type="caution">
    <text evidence="2">The sequence shown here is derived from an EMBL/GenBank/DDBJ whole genome shotgun (WGS) entry which is preliminary data.</text>
</comment>
<name>A0A167DP01_9GAMM</name>
<protein>
    <submittedName>
        <fullName evidence="2">Uncharacterized protein</fullName>
    </submittedName>
</protein>
<accession>A0A167DP01</accession>
<evidence type="ECO:0000256" key="1">
    <source>
        <dbReference type="SAM" id="MobiDB-lite"/>
    </source>
</evidence>
<proteinExistence type="predicted"/>
<feature type="region of interest" description="Disordered" evidence="1">
    <location>
        <begin position="55"/>
        <end position="75"/>
    </location>
</feature>
<evidence type="ECO:0000313" key="2">
    <source>
        <dbReference type="EMBL" id="KZN49143.1"/>
    </source>
</evidence>
<organism evidence="2 3">
    <name type="scientific">Pseudoalteromonas luteoviolacea H33</name>
    <dbReference type="NCBI Taxonomy" id="1365251"/>
    <lineage>
        <taxon>Bacteria</taxon>
        <taxon>Pseudomonadati</taxon>
        <taxon>Pseudomonadota</taxon>
        <taxon>Gammaproteobacteria</taxon>
        <taxon>Alteromonadales</taxon>
        <taxon>Pseudoalteromonadaceae</taxon>
        <taxon>Pseudoalteromonas</taxon>
    </lineage>
</organism>
<reference evidence="2 3" key="1">
    <citation type="submission" date="2013-07" db="EMBL/GenBank/DDBJ databases">
        <title>Comparative Genomic and Metabolomic Analysis of Twelve Strains of Pseudoalteromonas luteoviolacea.</title>
        <authorList>
            <person name="Vynne N.G."/>
            <person name="Mansson M."/>
            <person name="Gram L."/>
        </authorList>
    </citation>
    <scope>NUCLEOTIDE SEQUENCE [LARGE SCALE GENOMIC DNA]</scope>
    <source>
        <strain evidence="2 3">H33</strain>
    </source>
</reference>
<dbReference type="Proteomes" id="UP000076503">
    <property type="component" value="Unassembled WGS sequence"/>
</dbReference>
<gene>
    <name evidence="2" type="ORF">N476_20100</name>
</gene>
<feature type="compositionally biased region" description="Basic residues" evidence="1">
    <location>
        <begin position="63"/>
        <end position="75"/>
    </location>
</feature>
<dbReference type="AlphaFoldDB" id="A0A167DP01"/>
<sequence length="75" mass="8213">MILHSGSQSIAIQPKTYNTIPAKAVTETLAKQALQSSSPSGKLEHGGDTLIPHVEENAEFAKKWRKTPRTHPTNH</sequence>
<dbReference type="EMBL" id="AUXZ01000083">
    <property type="protein sequence ID" value="KZN49143.1"/>
    <property type="molecule type" value="Genomic_DNA"/>
</dbReference>
<dbReference type="RefSeq" id="WP_063362684.1">
    <property type="nucleotide sequence ID" value="NZ_AUXZ01000083.1"/>
</dbReference>
<evidence type="ECO:0000313" key="3">
    <source>
        <dbReference type="Proteomes" id="UP000076503"/>
    </source>
</evidence>
<dbReference type="PATRIC" id="fig|1365251.3.peg.3338"/>